<dbReference type="Proteomes" id="UP000541444">
    <property type="component" value="Unassembled WGS sequence"/>
</dbReference>
<feature type="region of interest" description="Disordered" evidence="7">
    <location>
        <begin position="245"/>
        <end position="285"/>
    </location>
</feature>
<dbReference type="InterPro" id="IPR019821">
    <property type="entry name" value="Kinesin_motor_CS"/>
</dbReference>
<keyword evidence="10" id="KW-1185">Reference proteome</keyword>
<evidence type="ECO:0000259" key="8">
    <source>
        <dbReference type="PROSITE" id="PS50067"/>
    </source>
</evidence>
<proteinExistence type="inferred from homology"/>
<dbReference type="PANTHER" id="PTHR47972">
    <property type="entry name" value="KINESIN-LIKE PROTEIN KLP-3"/>
    <property type="match status" value="1"/>
</dbReference>
<protein>
    <recommendedName>
        <fullName evidence="5">Kinesin-like protein</fullName>
    </recommendedName>
</protein>
<dbReference type="GO" id="GO:0005874">
    <property type="term" value="C:microtubule"/>
    <property type="evidence" value="ECO:0007669"/>
    <property type="project" value="UniProtKB-KW"/>
</dbReference>
<dbReference type="InterPro" id="IPR001752">
    <property type="entry name" value="Kinesin_motor_dom"/>
</dbReference>
<evidence type="ECO:0000256" key="5">
    <source>
        <dbReference type="RuleBase" id="RU000394"/>
    </source>
</evidence>
<dbReference type="Pfam" id="PF16796">
    <property type="entry name" value="Microtub_bd"/>
    <property type="match status" value="1"/>
</dbReference>
<evidence type="ECO:0000313" key="10">
    <source>
        <dbReference type="Proteomes" id="UP000541444"/>
    </source>
</evidence>
<keyword evidence="2 4" id="KW-0067">ATP-binding</keyword>
<dbReference type="PANTHER" id="PTHR47972:SF22">
    <property type="entry name" value="KINESIN-LIKE PROTEIN KIN-14A-RELATED"/>
    <property type="match status" value="1"/>
</dbReference>
<dbReference type="InterPro" id="IPR031852">
    <property type="entry name" value="Vik1/Cik1_MT-bd"/>
</dbReference>
<gene>
    <name evidence="9" type="ORF">GIB67_025905</name>
</gene>
<accession>A0A7J7NZ88</accession>
<dbReference type="EMBL" id="JACGCM010000428">
    <property type="protein sequence ID" value="KAF6172400.1"/>
    <property type="molecule type" value="Genomic_DNA"/>
</dbReference>
<feature type="compositionally biased region" description="Basic and acidic residues" evidence="7">
    <location>
        <begin position="329"/>
        <end position="340"/>
    </location>
</feature>
<comment type="caution">
    <text evidence="9">The sequence shown here is derived from an EMBL/GenBank/DDBJ whole genome shotgun (WGS) entry which is preliminary data.</text>
</comment>
<dbReference type="PROSITE" id="PS00411">
    <property type="entry name" value="KINESIN_MOTOR_1"/>
    <property type="match status" value="1"/>
</dbReference>
<dbReference type="InterPro" id="IPR027640">
    <property type="entry name" value="Kinesin-like_fam"/>
</dbReference>
<dbReference type="GO" id="GO:0005524">
    <property type="term" value="F:ATP binding"/>
    <property type="evidence" value="ECO:0007669"/>
    <property type="project" value="UniProtKB-UniRule"/>
</dbReference>
<evidence type="ECO:0000256" key="6">
    <source>
        <dbReference type="SAM" id="Coils"/>
    </source>
</evidence>
<feature type="compositionally biased region" description="Low complexity" evidence="7">
    <location>
        <begin position="341"/>
        <end position="350"/>
    </location>
</feature>
<dbReference type="SUPFAM" id="SSF52540">
    <property type="entry name" value="P-loop containing nucleoside triphosphate hydrolases"/>
    <property type="match status" value="1"/>
</dbReference>
<feature type="domain" description="Kinesin motor" evidence="8">
    <location>
        <begin position="72"/>
        <end position="647"/>
    </location>
</feature>
<dbReference type="PROSITE" id="PS50067">
    <property type="entry name" value="KINESIN_MOTOR_2"/>
    <property type="match status" value="1"/>
</dbReference>
<dbReference type="SMART" id="SM00129">
    <property type="entry name" value="KISc"/>
    <property type="match status" value="1"/>
</dbReference>
<feature type="compositionally biased region" description="Basic and acidic residues" evidence="7">
    <location>
        <begin position="311"/>
        <end position="321"/>
    </location>
</feature>
<feature type="compositionally biased region" description="Basic residues" evidence="7">
    <location>
        <begin position="351"/>
        <end position="364"/>
    </location>
</feature>
<dbReference type="InterPro" id="IPR027417">
    <property type="entry name" value="P-loop_NTPase"/>
</dbReference>
<dbReference type="InterPro" id="IPR036961">
    <property type="entry name" value="Kinesin_motor_dom_sf"/>
</dbReference>
<keyword evidence="5" id="KW-0493">Microtubule</keyword>
<dbReference type="Gene3D" id="3.40.850.10">
    <property type="entry name" value="Kinesin motor domain"/>
    <property type="match status" value="2"/>
</dbReference>
<evidence type="ECO:0000256" key="7">
    <source>
        <dbReference type="SAM" id="MobiDB-lite"/>
    </source>
</evidence>
<dbReference type="AlphaFoldDB" id="A0A7J7NZ88"/>
<feature type="binding site" evidence="4">
    <location>
        <begin position="153"/>
        <end position="160"/>
    </location>
    <ligand>
        <name>ATP</name>
        <dbReference type="ChEBI" id="CHEBI:30616"/>
    </ligand>
</feature>
<evidence type="ECO:0000256" key="2">
    <source>
        <dbReference type="ARBA" id="ARBA00022840"/>
    </source>
</evidence>
<dbReference type="Pfam" id="PF00225">
    <property type="entry name" value="Kinesin"/>
    <property type="match status" value="1"/>
</dbReference>
<dbReference type="GO" id="GO:0007018">
    <property type="term" value="P:microtubule-based movement"/>
    <property type="evidence" value="ECO:0007669"/>
    <property type="project" value="InterPro"/>
</dbReference>
<reference evidence="9 10" key="1">
    <citation type="journal article" date="2020" name="IScience">
        <title>Genome Sequencing of the Endangered Kingdonia uniflora (Circaeasteraceae, Ranunculales) Reveals Potential Mechanisms of Evolutionary Specialization.</title>
        <authorList>
            <person name="Sun Y."/>
            <person name="Deng T."/>
            <person name="Zhang A."/>
            <person name="Moore M.J."/>
            <person name="Landis J.B."/>
            <person name="Lin N."/>
            <person name="Zhang H."/>
            <person name="Zhang X."/>
            <person name="Huang J."/>
            <person name="Zhang X."/>
            <person name="Sun H."/>
            <person name="Wang H."/>
        </authorList>
    </citation>
    <scope>NUCLEOTIDE SEQUENCE [LARGE SCALE GENOMIC DNA]</scope>
    <source>
        <strain evidence="9">TB1705</strain>
        <tissue evidence="9">Leaf</tissue>
    </source>
</reference>
<keyword evidence="3 4" id="KW-0505">Motor protein</keyword>
<feature type="region of interest" description="Disordered" evidence="7">
    <location>
        <begin position="311"/>
        <end position="364"/>
    </location>
</feature>
<feature type="coiled-coil region" evidence="6">
    <location>
        <begin position="657"/>
        <end position="698"/>
    </location>
</feature>
<evidence type="ECO:0000256" key="1">
    <source>
        <dbReference type="ARBA" id="ARBA00022741"/>
    </source>
</evidence>
<evidence type="ECO:0000256" key="4">
    <source>
        <dbReference type="PROSITE-ProRule" id="PRU00283"/>
    </source>
</evidence>
<evidence type="ECO:0000256" key="3">
    <source>
        <dbReference type="ARBA" id="ARBA00023175"/>
    </source>
</evidence>
<sequence>MDKGDLTPVNAAVGQGKPKAFGCAANWNKGKKRERKYSIYWDQIALETEARISPLIIEKKRLYNDLVTAKGNIKVFCRIRPLFEDEGSSVVEFPDDFTIRINTGDDSISNPKKDFEFDRVYGPHVGQGELFHDVQPFVQSALDGYNVSVFAYGQTHSGKTHTMWVSPIKALASSTAANGGFVAVDNEDFDANFGKFLHNGFVGRFTRVQEELQIKVLIGKSVGLRDQKNQVAGFIDEIVRGREVKSRSPHVQLKPRPNHVLKPPDTSLCPRGKHPLSLKSDPGPNCVKTLRPDSLPGLSSMMIVIEDCRGEKPEKSPKMDSPEPSSQPVKKEGMVGETKQKNSNQKPSSKPAKRQSTTKKRRKKLFILKSKRGEGDLVQPGPPYLLNTPPNSCTTHIGPSIYPPAPALGIEVLSQMEQNNASPAEGSSHERGLYVRCFEELFDLSNSDSTSTSRFNFYVTVFDLYNEQVRDLLSESQNNLPKVLVGPPDSFAELVREKVENPLDFSKVLKVALQTRGTDVLKFNVSHLVITIHIHYTNWISRENLHSKLSLIDLAGSEGLLVENASGEHVTDMLHVMKSLSTLGDVLSSLTSKKELVPYGNSSLTTMLADSLGGSSKTLMVVNVFPNVSELPATLSALNFSARARNVGLSLGNRDTIKKWRDVANDARKELYESEKEIHDLKQESLGMKQTLKEANDQCVLLFNEVQKAWKVSFTLQADLKVL</sequence>
<dbReference type="GO" id="GO:0008017">
    <property type="term" value="F:microtubule binding"/>
    <property type="evidence" value="ECO:0007669"/>
    <property type="project" value="InterPro"/>
</dbReference>
<name>A0A7J7NZ88_9MAGN</name>
<keyword evidence="1 4" id="KW-0547">Nucleotide-binding</keyword>
<dbReference type="OrthoDB" id="3176171at2759"/>
<organism evidence="9 10">
    <name type="scientific">Kingdonia uniflora</name>
    <dbReference type="NCBI Taxonomy" id="39325"/>
    <lineage>
        <taxon>Eukaryota</taxon>
        <taxon>Viridiplantae</taxon>
        <taxon>Streptophyta</taxon>
        <taxon>Embryophyta</taxon>
        <taxon>Tracheophyta</taxon>
        <taxon>Spermatophyta</taxon>
        <taxon>Magnoliopsida</taxon>
        <taxon>Ranunculales</taxon>
        <taxon>Circaeasteraceae</taxon>
        <taxon>Kingdonia</taxon>
    </lineage>
</organism>
<dbReference type="GO" id="GO:0003777">
    <property type="term" value="F:microtubule motor activity"/>
    <property type="evidence" value="ECO:0007669"/>
    <property type="project" value="InterPro"/>
</dbReference>
<keyword evidence="6" id="KW-0175">Coiled coil</keyword>
<comment type="similarity">
    <text evidence="4 5">Belongs to the TRAFAC class myosin-kinesin ATPase superfamily. Kinesin family.</text>
</comment>
<evidence type="ECO:0000313" key="9">
    <source>
        <dbReference type="EMBL" id="KAF6172400.1"/>
    </source>
</evidence>